<feature type="region of interest" description="Disordered" evidence="1">
    <location>
        <begin position="40"/>
        <end position="63"/>
    </location>
</feature>
<evidence type="ECO:0000256" key="1">
    <source>
        <dbReference type="SAM" id="MobiDB-lite"/>
    </source>
</evidence>
<dbReference type="EMBL" id="HBIV01015760">
    <property type="protein sequence ID" value="CAE0659902.1"/>
    <property type="molecule type" value="Transcribed_RNA"/>
</dbReference>
<name>A0A7S4DNH2_9EUKA</name>
<keyword evidence="2" id="KW-1133">Transmembrane helix</keyword>
<feature type="compositionally biased region" description="Polar residues" evidence="1">
    <location>
        <begin position="508"/>
        <end position="518"/>
    </location>
</feature>
<proteinExistence type="predicted"/>
<dbReference type="AlphaFoldDB" id="A0A7S4DNH2"/>
<evidence type="ECO:0000313" key="3">
    <source>
        <dbReference type="EMBL" id="CAE0659902.1"/>
    </source>
</evidence>
<evidence type="ECO:0008006" key="4">
    <source>
        <dbReference type="Google" id="ProtNLM"/>
    </source>
</evidence>
<sequence length="529" mass="59929">MDVDVLELLLAALMGLLIPISTYWLGFYQGNKGQRVVVKEERRASVGSRRGSERVGTEPAPQEPILLFEKSAPSLVDTQEDVRAVSAASTRAGSRYSPPSKGSSKGSSRGSKGCTQYSEDELEDLQFYRMFLGRISTAALLRDKIIKEGLKDEMAFIGDLHAMRFKYCAYIAHMLSNKFIRKEAPRLKSCKGADKLYDLQQYFAKNEFASMELRTQFTPASVFDGVENMALMTLGKALFPDYRAYVDRFNESMAMTMKKITLDQLHKQLYKHLCLIDPELIEAFHRRPPHTWRWLRSGKLSYQTKKKSSPLMDYSIFSIELFNNIKGGKELDEKEVGQFVLASKAKIDPILIGDAELKRDDRDEMGFTISGPSALHPKKKIWIRLVASDRDERDLWLKHLQKFVKCQNNAQDNVEMCLGFFEAYCDAMEKKDYAAFGIVGQNIARHAHAWGMQTMRGSVPVSLLEIFSVHLEPEQCKILELCTTWLVIIVRGAIADLKVRVLCTSHPDASTVTPTLSGTEPDKPKHEEN</sequence>
<protein>
    <recommendedName>
        <fullName evidence="4">PH domain-containing protein</fullName>
    </recommendedName>
</protein>
<feature type="region of interest" description="Disordered" evidence="1">
    <location>
        <begin position="87"/>
        <end position="115"/>
    </location>
</feature>
<feature type="compositionally biased region" description="Basic and acidic residues" evidence="1">
    <location>
        <begin position="40"/>
        <end position="56"/>
    </location>
</feature>
<feature type="compositionally biased region" description="Low complexity" evidence="1">
    <location>
        <begin position="93"/>
        <end position="113"/>
    </location>
</feature>
<keyword evidence="2" id="KW-0472">Membrane</keyword>
<evidence type="ECO:0000256" key="2">
    <source>
        <dbReference type="SAM" id="Phobius"/>
    </source>
</evidence>
<accession>A0A7S4DNH2</accession>
<feature type="compositionally biased region" description="Basic and acidic residues" evidence="1">
    <location>
        <begin position="520"/>
        <end position="529"/>
    </location>
</feature>
<gene>
    <name evidence="3" type="ORF">LGLO00237_LOCUS11481</name>
</gene>
<feature type="region of interest" description="Disordered" evidence="1">
    <location>
        <begin position="508"/>
        <end position="529"/>
    </location>
</feature>
<reference evidence="3" key="1">
    <citation type="submission" date="2021-01" db="EMBL/GenBank/DDBJ databases">
        <authorList>
            <person name="Corre E."/>
            <person name="Pelletier E."/>
            <person name="Niang G."/>
            <person name="Scheremetjew M."/>
            <person name="Finn R."/>
            <person name="Kale V."/>
            <person name="Holt S."/>
            <person name="Cochrane G."/>
            <person name="Meng A."/>
            <person name="Brown T."/>
            <person name="Cohen L."/>
        </authorList>
    </citation>
    <scope>NUCLEOTIDE SEQUENCE</scope>
    <source>
        <strain evidence="3">CCCM811</strain>
    </source>
</reference>
<feature type="transmembrane region" description="Helical" evidence="2">
    <location>
        <begin position="6"/>
        <end position="25"/>
    </location>
</feature>
<organism evidence="3">
    <name type="scientific">Lotharella globosa</name>
    <dbReference type="NCBI Taxonomy" id="91324"/>
    <lineage>
        <taxon>Eukaryota</taxon>
        <taxon>Sar</taxon>
        <taxon>Rhizaria</taxon>
        <taxon>Cercozoa</taxon>
        <taxon>Chlorarachniophyceae</taxon>
        <taxon>Lotharella</taxon>
    </lineage>
</organism>
<keyword evidence="2" id="KW-0812">Transmembrane</keyword>